<gene>
    <name evidence="5" type="ORF">D2E25_0463</name>
</gene>
<dbReference type="PRINTS" id="PR00032">
    <property type="entry name" value="HTHARAC"/>
</dbReference>
<dbReference type="SUPFAM" id="SSF46689">
    <property type="entry name" value="Homeodomain-like"/>
    <property type="match status" value="2"/>
</dbReference>
<dbReference type="SMART" id="SM00342">
    <property type="entry name" value="HTH_ARAC"/>
    <property type="match status" value="1"/>
</dbReference>
<dbReference type="PANTHER" id="PTHR43280:SF28">
    <property type="entry name" value="HTH-TYPE TRANSCRIPTIONAL ACTIVATOR RHAS"/>
    <property type="match status" value="1"/>
</dbReference>
<dbReference type="PANTHER" id="PTHR43280">
    <property type="entry name" value="ARAC-FAMILY TRANSCRIPTIONAL REGULATOR"/>
    <property type="match status" value="1"/>
</dbReference>
<dbReference type="OrthoDB" id="2060755at2"/>
<dbReference type="EMBL" id="QXGL01000001">
    <property type="protein sequence ID" value="RSX54155.1"/>
    <property type="molecule type" value="Genomic_DNA"/>
</dbReference>
<dbReference type="Proteomes" id="UP000287533">
    <property type="component" value="Unassembled WGS sequence"/>
</dbReference>
<dbReference type="GO" id="GO:0043565">
    <property type="term" value="F:sequence-specific DNA binding"/>
    <property type="evidence" value="ECO:0007669"/>
    <property type="project" value="InterPro"/>
</dbReference>
<proteinExistence type="predicted"/>
<evidence type="ECO:0000256" key="2">
    <source>
        <dbReference type="ARBA" id="ARBA00023125"/>
    </source>
</evidence>
<accession>A0A430FMV0</accession>
<name>A0A430FMV0_9BIFI</name>
<dbReference type="AlphaFoldDB" id="A0A430FMV0"/>
<dbReference type="GO" id="GO:0003700">
    <property type="term" value="F:DNA-binding transcription factor activity"/>
    <property type="evidence" value="ECO:0007669"/>
    <property type="project" value="InterPro"/>
</dbReference>
<sequence length="285" mass="32482">MKPAEKNVLNEQSEHYVYRPTNSGARVFLYPEWLGTYRYVPGYTLNRGPLDNFLLFFIRSGRFAIDLPDRERIIAHAGDFVLIDCYKPQSYQALDASEVLWIHFNGISARMYYDFISERKGNVFSTANSQFAVNRLQRICAGFRAGKRMSEPVMSRYLTDILTECASAPDEIPTDESSHRYAMEDVQEFIVANLAQELTNEELADMACMSPGYFIKEFRRATGVTPHAFIVNARMDAAKRMLADSQASLKQICAKCGFSSPSAFCLAFKRAQGMTPLEYRRSVRE</sequence>
<organism evidence="5 6">
    <name type="scientific">Bifidobacterium goeldii</name>
    <dbReference type="NCBI Taxonomy" id="2306975"/>
    <lineage>
        <taxon>Bacteria</taxon>
        <taxon>Bacillati</taxon>
        <taxon>Actinomycetota</taxon>
        <taxon>Actinomycetes</taxon>
        <taxon>Bifidobacteriales</taxon>
        <taxon>Bifidobacteriaceae</taxon>
        <taxon>Bifidobacterium</taxon>
    </lineage>
</organism>
<evidence type="ECO:0000259" key="4">
    <source>
        <dbReference type="PROSITE" id="PS01124"/>
    </source>
</evidence>
<dbReference type="PROSITE" id="PS01124">
    <property type="entry name" value="HTH_ARAC_FAMILY_2"/>
    <property type="match status" value="1"/>
</dbReference>
<keyword evidence="3" id="KW-0804">Transcription</keyword>
<evidence type="ECO:0000313" key="6">
    <source>
        <dbReference type="Proteomes" id="UP000287533"/>
    </source>
</evidence>
<dbReference type="RefSeq" id="WP_125979420.1">
    <property type="nucleotide sequence ID" value="NZ_QXGL01000001.1"/>
</dbReference>
<dbReference type="InterPro" id="IPR020449">
    <property type="entry name" value="Tscrpt_reg_AraC-type_HTH"/>
</dbReference>
<dbReference type="InterPro" id="IPR037923">
    <property type="entry name" value="HTH-like"/>
</dbReference>
<comment type="caution">
    <text evidence="5">The sequence shown here is derived from an EMBL/GenBank/DDBJ whole genome shotgun (WGS) entry which is preliminary data.</text>
</comment>
<reference evidence="5 6" key="1">
    <citation type="submission" date="2018-09" db="EMBL/GenBank/DDBJ databases">
        <title>Characterization of the phylogenetic diversity of five novel species belonging to the genus Bifidobacterium.</title>
        <authorList>
            <person name="Lugli G.A."/>
            <person name="Duranti S."/>
            <person name="Milani C."/>
        </authorList>
    </citation>
    <scope>NUCLEOTIDE SEQUENCE [LARGE SCALE GENOMIC DNA]</scope>
    <source>
        <strain evidence="5 6">2034B</strain>
    </source>
</reference>
<feature type="domain" description="HTH araC/xylS-type" evidence="4">
    <location>
        <begin position="184"/>
        <end position="282"/>
    </location>
</feature>
<evidence type="ECO:0000256" key="3">
    <source>
        <dbReference type="ARBA" id="ARBA00023163"/>
    </source>
</evidence>
<evidence type="ECO:0000256" key="1">
    <source>
        <dbReference type="ARBA" id="ARBA00023015"/>
    </source>
</evidence>
<evidence type="ECO:0000313" key="5">
    <source>
        <dbReference type="EMBL" id="RSX54155.1"/>
    </source>
</evidence>
<dbReference type="InterPro" id="IPR018062">
    <property type="entry name" value="HTH_AraC-typ_CS"/>
</dbReference>
<keyword evidence="6" id="KW-1185">Reference proteome</keyword>
<dbReference type="InterPro" id="IPR009057">
    <property type="entry name" value="Homeodomain-like_sf"/>
</dbReference>
<keyword evidence="1" id="KW-0805">Transcription regulation</keyword>
<dbReference type="PROSITE" id="PS00041">
    <property type="entry name" value="HTH_ARAC_FAMILY_1"/>
    <property type="match status" value="1"/>
</dbReference>
<dbReference type="Gene3D" id="1.10.10.60">
    <property type="entry name" value="Homeodomain-like"/>
    <property type="match status" value="2"/>
</dbReference>
<protein>
    <submittedName>
        <fullName evidence="5">AraC family transcriptional regulator</fullName>
    </submittedName>
</protein>
<dbReference type="Pfam" id="PF12833">
    <property type="entry name" value="HTH_18"/>
    <property type="match status" value="1"/>
</dbReference>
<dbReference type="InterPro" id="IPR018060">
    <property type="entry name" value="HTH_AraC"/>
</dbReference>
<dbReference type="SUPFAM" id="SSF51215">
    <property type="entry name" value="Regulatory protein AraC"/>
    <property type="match status" value="1"/>
</dbReference>
<keyword evidence="2" id="KW-0238">DNA-binding</keyword>